<gene>
    <name evidence="5" type="ORF">UK23_19790</name>
</gene>
<dbReference type="OrthoDB" id="9810871at2"/>
<protein>
    <submittedName>
        <fullName evidence="5">Nuclear export factor GLE1</fullName>
    </submittedName>
</protein>
<dbReference type="STRING" id="68170.GCA_000974445_09550"/>
<dbReference type="AlphaFoldDB" id="A0A0F0GWF6"/>
<dbReference type="InterPro" id="IPR038507">
    <property type="entry name" value="YcnI-like_sf"/>
</dbReference>
<name>A0A0F0GWF6_LENAE</name>
<comment type="caution">
    <text evidence="5">The sequence shown here is derived from an EMBL/GenBank/DDBJ whole genome shotgun (WGS) entry which is preliminary data.</text>
</comment>
<keyword evidence="2" id="KW-1133">Transmembrane helix</keyword>
<dbReference type="Gene3D" id="2.60.40.2230">
    <property type="entry name" value="Uncharacterised protein YcnI-like PF07987, DUF1775"/>
    <property type="match status" value="1"/>
</dbReference>
<keyword evidence="3" id="KW-0732">Signal</keyword>
<feature type="signal peptide" evidence="3">
    <location>
        <begin position="1"/>
        <end position="30"/>
    </location>
</feature>
<evidence type="ECO:0000259" key="4">
    <source>
        <dbReference type="Pfam" id="PF07987"/>
    </source>
</evidence>
<dbReference type="InterPro" id="IPR012533">
    <property type="entry name" value="YcnI-copper_dom"/>
</dbReference>
<dbReference type="EMBL" id="JYJG01000130">
    <property type="protein sequence ID" value="KJK47620.1"/>
    <property type="molecule type" value="Genomic_DNA"/>
</dbReference>
<keyword evidence="2" id="KW-0812">Transmembrane</keyword>
<sequence length="245" mass="25565">MSTNRFGVRTLAVLAVAGIAVLGTPTIASAHVSAQPAEFTQGGRATFAFRVPNERDNAGTTKIEVTLPQDTPLTSVRTKPLAGWKAEAVKAKLDKPVTIAGKEVTEAFKTITWTAEPGVKIGINEYQEFFVALGTLPEGKDKLELPTKQTYENGEVVDWSQATGADGKEPEHPAPALKLAPKKATEDDHGGHGTTQAADSHADTHEASAAGSDKTARYLGGAGLAVGALGLGFGVGAILRSRRKA</sequence>
<feature type="region of interest" description="Disordered" evidence="1">
    <location>
        <begin position="181"/>
        <end position="209"/>
    </location>
</feature>
<dbReference type="CDD" id="cd08545">
    <property type="entry name" value="YcnI_like"/>
    <property type="match status" value="1"/>
</dbReference>
<evidence type="ECO:0000256" key="3">
    <source>
        <dbReference type="SAM" id="SignalP"/>
    </source>
</evidence>
<evidence type="ECO:0000313" key="5">
    <source>
        <dbReference type="EMBL" id="KJK47620.1"/>
    </source>
</evidence>
<feature type="domain" description="YncI copper-binding" evidence="4">
    <location>
        <begin position="31"/>
        <end position="179"/>
    </location>
</feature>
<feature type="chain" id="PRO_5002441722" evidence="3">
    <location>
        <begin position="31"/>
        <end position="245"/>
    </location>
</feature>
<evidence type="ECO:0000256" key="1">
    <source>
        <dbReference type="SAM" id="MobiDB-lite"/>
    </source>
</evidence>
<feature type="transmembrane region" description="Helical" evidence="2">
    <location>
        <begin position="218"/>
        <end position="239"/>
    </location>
</feature>
<evidence type="ECO:0000256" key="2">
    <source>
        <dbReference type="SAM" id="Phobius"/>
    </source>
</evidence>
<dbReference type="eggNOG" id="COG4549">
    <property type="taxonomic scope" value="Bacteria"/>
</dbReference>
<dbReference type="Pfam" id="PF07987">
    <property type="entry name" value="DUF1775"/>
    <property type="match status" value="1"/>
</dbReference>
<proteinExistence type="predicted"/>
<accession>A0A0F0GWF6</accession>
<organism evidence="5 6">
    <name type="scientific">Lentzea aerocolonigenes</name>
    <name type="common">Lechevalieria aerocolonigenes</name>
    <name type="synonym">Saccharothrix aerocolonigenes</name>
    <dbReference type="NCBI Taxonomy" id="68170"/>
    <lineage>
        <taxon>Bacteria</taxon>
        <taxon>Bacillati</taxon>
        <taxon>Actinomycetota</taxon>
        <taxon>Actinomycetes</taxon>
        <taxon>Pseudonocardiales</taxon>
        <taxon>Pseudonocardiaceae</taxon>
        <taxon>Lentzea</taxon>
    </lineage>
</organism>
<dbReference type="PATRIC" id="fig|68170.10.peg.5000"/>
<reference evidence="5 6" key="1">
    <citation type="submission" date="2015-02" db="EMBL/GenBank/DDBJ databases">
        <authorList>
            <person name="Ju K.-S."/>
            <person name="Doroghazi J.R."/>
            <person name="Metcalf W."/>
        </authorList>
    </citation>
    <scope>NUCLEOTIDE SEQUENCE [LARGE SCALE GENOMIC DNA]</scope>
    <source>
        <strain evidence="5 6">NRRL B-16140</strain>
    </source>
</reference>
<dbReference type="Proteomes" id="UP000033393">
    <property type="component" value="Unassembled WGS sequence"/>
</dbReference>
<keyword evidence="2" id="KW-0472">Membrane</keyword>
<evidence type="ECO:0000313" key="6">
    <source>
        <dbReference type="Proteomes" id="UP000033393"/>
    </source>
</evidence>
<keyword evidence="6" id="KW-1185">Reference proteome</keyword>